<dbReference type="OrthoDB" id="823958at2"/>
<keyword evidence="1" id="KW-0732">Signal</keyword>
<dbReference type="RefSeq" id="WP_081156110.1">
    <property type="nucleotide sequence ID" value="NZ_LVYD01000124.1"/>
</dbReference>
<reference evidence="2 3" key="1">
    <citation type="submission" date="2016-03" db="EMBL/GenBank/DDBJ databases">
        <title>Niastella vici sp. nov., isolated from farmland soil.</title>
        <authorList>
            <person name="Chen L."/>
            <person name="Wang D."/>
            <person name="Yang S."/>
            <person name="Wang G."/>
        </authorList>
    </citation>
    <scope>NUCLEOTIDE SEQUENCE [LARGE SCALE GENOMIC DNA]</scope>
    <source>
        <strain evidence="2 3">DJ57</strain>
    </source>
</reference>
<dbReference type="STRING" id="1703345.A3860_11320"/>
<dbReference type="SUPFAM" id="SSF53474">
    <property type="entry name" value="alpha/beta-Hydrolases"/>
    <property type="match status" value="1"/>
</dbReference>
<keyword evidence="3" id="KW-1185">Reference proteome</keyword>
<feature type="chain" id="PRO_5010707781" description="Alpha/beta hydrolase" evidence="1">
    <location>
        <begin position="20"/>
        <end position="236"/>
    </location>
</feature>
<organism evidence="2 3">
    <name type="scientific">Niastella vici</name>
    <dbReference type="NCBI Taxonomy" id="1703345"/>
    <lineage>
        <taxon>Bacteria</taxon>
        <taxon>Pseudomonadati</taxon>
        <taxon>Bacteroidota</taxon>
        <taxon>Chitinophagia</taxon>
        <taxon>Chitinophagales</taxon>
        <taxon>Chitinophagaceae</taxon>
        <taxon>Niastella</taxon>
    </lineage>
</organism>
<evidence type="ECO:0000313" key="2">
    <source>
        <dbReference type="EMBL" id="OQP57146.1"/>
    </source>
</evidence>
<sequence length="236" mass="26743">MKPLIVSILLCLLYTWATAQHIQHDLPDTIDAAGYYLFYLHGGVVTNKGDNAINDPVPQFGPYQYSRILDTLRAHGFYIISERRFPGVDDSVYARKIVQQIDTLLKANVLARDIILVGASAGTDIVLQVSVLLKNPQMKYVIMGGCWPNEYKTWLTMPLKGRFLSIIESNDPHGTCNKIFETHKEIKDHHEIKLETGLSHGFLYKPYAAWVNPLVQWFQIYAAGYRARTPALIDGH</sequence>
<proteinExistence type="predicted"/>
<evidence type="ECO:0000256" key="1">
    <source>
        <dbReference type="SAM" id="SignalP"/>
    </source>
</evidence>
<dbReference type="EMBL" id="LVYD01000124">
    <property type="protein sequence ID" value="OQP57146.1"/>
    <property type="molecule type" value="Genomic_DNA"/>
</dbReference>
<dbReference type="InterPro" id="IPR029058">
    <property type="entry name" value="AB_hydrolase_fold"/>
</dbReference>
<protein>
    <recommendedName>
        <fullName evidence="4">Alpha/beta hydrolase</fullName>
    </recommendedName>
</protein>
<name>A0A1V9FG14_9BACT</name>
<dbReference type="AlphaFoldDB" id="A0A1V9FG14"/>
<dbReference type="Proteomes" id="UP000192796">
    <property type="component" value="Unassembled WGS sequence"/>
</dbReference>
<gene>
    <name evidence="2" type="ORF">A3860_11320</name>
</gene>
<accession>A0A1V9FG14</accession>
<comment type="caution">
    <text evidence="2">The sequence shown here is derived from an EMBL/GenBank/DDBJ whole genome shotgun (WGS) entry which is preliminary data.</text>
</comment>
<evidence type="ECO:0000313" key="3">
    <source>
        <dbReference type="Proteomes" id="UP000192796"/>
    </source>
</evidence>
<feature type="signal peptide" evidence="1">
    <location>
        <begin position="1"/>
        <end position="19"/>
    </location>
</feature>
<evidence type="ECO:0008006" key="4">
    <source>
        <dbReference type="Google" id="ProtNLM"/>
    </source>
</evidence>